<dbReference type="InterPro" id="IPR000687">
    <property type="entry name" value="RIO_kinase"/>
</dbReference>
<comment type="catalytic activity">
    <reaction evidence="11">
        <text>L-seryl-[protein] + ATP = O-phospho-L-seryl-[protein] + ADP + H(+)</text>
        <dbReference type="Rhea" id="RHEA:17989"/>
        <dbReference type="Rhea" id="RHEA-COMP:9863"/>
        <dbReference type="Rhea" id="RHEA-COMP:11604"/>
        <dbReference type="ChEBI" id="CHEBI:15378"/>
        <dbReference type="ChEBI" id="CHEBI:29999"/>
        <dbReference type="ChEBI" id="CHEBI:30616"/>
        <dbReference type="ChEBI" id="CHEBI:83421"/>
        <dbReference type="ChEBI" id="CHEBI:456216"/>
        <dbReference type="EC" id="2.7.11.1"/>
    </reaction>
</comment>
<comment type="caution">
    <text evidence="13">The sequence shown here is derived from an EMBL/GenBank/DDBJ whole genome shotgun (WGS) entry which is preliminary data.</text>
</comment>
<proteinExistence type="inferred from homology"/>
<evidence type="ECO:0000256" key="11">
    <source>
        <dbReference type="ARBA" id="ARBA00048679"/>
    </source>
</evidence>
<protein>
    <recommendedName>
        <fullName evidence="2">non-specific serine/threonine protein kinase</fullName>
        <ecNumber evidence="2">2.7.11.1</ecNumber>
    </recommendedName>
</protein>
<evidence type="ECO:0000313" key="14">
    <source>
        <dbReference type="Proteomes" id="UP000024332"/>
    </source>
</evidence>
<evidence type="ECO:0000259" key="12">
    <source>
        <dbReference type="PROSITE" id="PS50011"/>
    </source>
</evidence>
<dbReference type="GO" id="GO:0030490">
    <property type="term" value="P:maturation of SSU-rRNA"/>
    <property type="evidence" value="ECO:0007669"/>
    <property type="project" value="TreeGrafter"/>
</dbReference>
<dbReference type="InterPro" id="IPR000719">
    <property type="entry name" value="Prot_kinase_dom"/>
</dbReference>
<dbReference type="SUPFAM" id="SSF46785">
    <property type="entry name" value="Winged helix' DNA-binding domain"/>
    <property type="match status" value="1"/>
</dbReference>
<feature type="domain" description="Protein kinase" evidence="12">
    <location>
        <begin position="96"/>
        <end position="288"/>
    </location>
</feature>
<comment type="similarity">
    <text evidence="1">Belongs to the protein kinase superfamily. RIO-type Ser/Thr kinase family.</text>
</comment>
<dbReference type="EMBL" id="JFZT01000047">
    <property type="protein sequence ID" value="EZQ03816.1"/>
    <property type="molecule type" value="Genomic_DNA"/>
</dbReference>
<dbReference type="GO" id="GO:0046872">
    <property type="term" value="F:metal ion binding"/>
    <property type="evidence" value="ECO:0007669"/>
    <property type="project" value="UniProtKB-KW"/>
</dbReference>
<organism evidence="13 14">
    <name type="scientific">Candidatus Acidianus copahuensis</name>
    <dbReference type="NCBI Taxonomy" id="1160895"/>
    <lineage>
        <taxon>Archaea</taxon>
        <taxon>Thermoproteota</taxon>
        <taxon>Thermoprotei</taxon>
        <taxon>Sulfolobales</taxon>
        <taxon>Sulfolobaceae</taxon>
        <taxon>Acidianus</taxon>
    </lineage>
</organism>
<name>A0A031LMA8_9CREN</name>
<dbReference type="InterPro" id="IPR036390">
    <property type="entry name" value="WH_DNA-bd_sf"/>
</dbReference>
<dbReference type="Proteomes" id="UP000024332">
    <property type="component" value="Unassembled WGS sequence"/>
</dbReference>
<evidence type="ECO:0000256" key="4">
    <source>
        <dbReference type="ARBA" id="ARBA00022679"/>
    </source>
</evidence>
<dbReference type="SUPFAM" id="SSF56112">
    <property type="entry name" value="Protein kinase-like (PK-like)"/>
    <property type="match status" value="1"/>
</dbReference>
<keyword evidence="8" id="KW-0067">ATP-binding</keyword>
<dbReference type="Gene3D" id="1.10.510.10">
    <property type="entry name" value="Transferase(Phosphotransferase) domain 1"/>
    <property type="match status" value="1"/>
</dbReference>
<evidence type="ECO:0000313" key="13">
    <source>
        <dbReference type="EMBL" id="EZQ03816.1"/>
    </source>
</evidence>
<sequence length="288" mass="32958">MPVLALAERVSLVTPEEYLALRVFIENKDKYEYLPKNILKDRLGLSSREVDTILTKLRTVKAIDTERISGEIMFKITFTGIDILAIKSLYAKHVVKSLGQSIGQGKESSVYYGYDFNGELIAIKLHRVGKTSFKNVRKLRELRREKSWISITLDNALNEFSALQCVKSNFGNVPSPLGYAFNAVTMEFIEGVQLAHAELSKPSEVLDKILATMRIAYTYCKIVHSDLSPYNIIISTNNEEPFIIDWPQAKHSDINLYRDIKNILDFFYKKYKIEHNMEKISAYVKGES</sequence>
<dbReference type="InterPro" id="IPR018934">
    <property type="entry name" value="RIO_dom"/>
</dbReference>
<dbReference type="Gene3D" id="1.10.10.10">
    <property type="entry name" value="Winged helix-like DNA-binding domain superfamily/Winged helix DNA-binding domain"/>
    <property type="match status" value="1"/>
</dbReference>
<evidence type="ECO:0000256" key="6">
    <source>
        <dbReference type="ARBA" id="ARBA00022741"/>
    </source>
</evidence>
<evidence type="ECO:0000256" key="9">
    <source>
        <dbReference type="ARBA" id="ARBA00022842"/>
    </source>
</evidence>
<dbReference type="GO" id="GO:0005829">
    <property type="term" value="C:cytosol"/>
    <property type="evidence" value="ECO:0007669"/>
    <property type="project" value="TreeGrafter"/>
</dbReference>
<dbReference type="EC" id="2.7.11.1" evidence="2"/>
<keyword evidence="6" id="KW-0547">Nucleotide-binding</keyword>
<dbReference type="PANTHER" id="PTHR45852:SF1">
    <property type="entry name" value="SERINE_THREONINE-PROTEIN KINASE RIO2"/>
    <property type="match status" value="1"/>
</dbReference>
<accession>A0A031LMA8</accession>
<evidence type="ECO:0000256" key="8">
    <source>
        <dbReference type="ARBA" id="ARBA00022840"/>
    </source>
</evidence>
<dbReference type="GO" id="GO:0030688">
    <property type="term" value="C:preribosome, small subunit precursor"/>
    <property type="evidence" value="ECO:0007669"/>
    <property type="project" value="TreeGrafter"/>
</dbReference>
<dbReference type="GO" id="GO:0005524">
    <property type="term" value="F:ATP binding"/>
    <property type="evidence" value="ECO:0007669"/>
    <property type="project" value="UniProtKB-KW"/>
</dbReference>
<reference evidence="13 14" key="1">
    <citation type="submission" date="2014-03" db="EMBL/GenBank/DDBJ databases">
        <title>Draft genome sequence of the novel thermoacidophilic archaea Acidianus copahuensis ALE1 strain, isolated from Copahue volcanic area in Neuquen Argentina.</title>
        <authorList>
            <person name="Urbieta M.S."/>
            <person name="Rascovan N."/>
            <person name="Castro C."/>
            <person name="Revale S."/>
            <person name="Giaveno M.A."/>
            <person name="Vazquez M.P."/>
            <person name="Donati E.R."/>
        </authorList>
    </citation>
    <scope>NUCLEOTIDE SEQUENCE [LARGE SCALE GENOMIC DNA]</scope>
    <source>
        <strain evidence="13 14">ALE1</strain>
    </source>
</reference>
<dbReference type="SMART" id="SM00090">
    <property type="entry name" value="RIO"/>
    <property type="match status" value="1"/>
</dbReference>
<evidence type="ECO:0000256" key="7">
    <source>
        <dbReference type="ARBA" id="ARBA00022777"/>
    </source>
</evidence>
<evidence type="ECO:0000256" key="1">
    <source>
        <dbReference type="ARBA" id="ARBA00009196"/>
    </source>
</evidence>
<comment type="catalytic activity">
    <reaction evidence="10">
        <text>L-threonyl-[protein] + ATP = O-phospho-L-threonyl-[protein] + ADP + H(+)</text>
        <dbReference type="Rhea" id="RHEA:46608"/>
        <dbReference type="Rhea" id="RHEA-COMP:11060"/>
        <dbReference type="Rhea" id="RHEA-COMP:11605"/>
        <dbReference type="ChEBI" id="CHEBI:15378"/>
        <dbReference type="ChEBI" id="CHEBI:30013"/>
        <dbReference type="ChEBI" id="CHEBI:30616"/>
        <dbReference type="ChEBI" id="CHEBI:61977"/>
        <dbReference type="ChEBI" id="CHEBI:456216"/>
        <dbReference type="EC" id="2.7.11.1"/>
    </reaction>
</comment>
<keyword evidence="9" id="KW-0460">Magnesium</keyword>
<dbReference type="InterPro" id="IPR036388">
    <property type="entry name" value="WH-like_DNA-bd_sf"/>
</dbReference>
<dbReference type="STRING" id="1160895.CM19_08815"/>
<dbReference type="PROSITE" id="PS50011">
    <property type="entry name" value="PROTEIN_KINASE_DOM"/>
    <property type="match status" value="1"/>
</dbReference>
<keyword evidence="4" id="KW-0808">Transferase</keyword>
<dbReference type="GO" id="GO:0004674">
    <property type="term" value="F:protein serine/threonine kinase activity"/>
    <property type="evidence" value="ECO:0007669"/>
    <property type="project" value="UniProtKB-KW"/>
</dbReference>
<dbReference type="PANTHER" id="PTHR45852">
    <property type="entry name" value="SER/THR-PROTEIN KINASE RIO2"/>
    <property type="match status" value="1"/>
</dbReference>
<evidence type="ECO:0000256" key="2">
    <source>
        <dbReference type="ARBA" id="ARBA00012513"/>
    </source>
</evidence>
<dbReference type="AlphaFoldDB" id="A0A031LMA8"/>
<dbReference type="InterPro" id="IPR011009">
    <property type="entry name" value="Kinase-like_dom_sf"/>
</dbReference>
<keyword evidence="7 13" id="KW-0418">Kinase</keyword>
<keyword evidence="3 13" id="KW-0723">Serine/threonine-protein kinase</keyword>
<dbReference type="Gene3D" id="3.30.200.20">
    <property type="entry name" value="Phosphorylase Kinase, domain 1"/>
    <property type="match status" value="1"/>
</dbReference>
<gene>
    <name evidence="13" type="ORF">CM19_08815</name>
</gene>
<dbReference type="Pfam" id="PF01163">
    <property type="entry name" value="RIO1"/>
    <property type="match status" value="1"/>
</dbReference>
<evidence type="ECO:0000256" key="3">
    <source>
        <dbReference type="ARBA" id="ARBA00022527"/>
    </source>
</evidence>
<evidence type="ECO:0000256" key="10">
    <source>
        <dbReference type="ARBA" id="ARBA00047899"/>
    </source>
</evidence>
<keyword evidence="5" id="KW-0479">Metal-binding</keyword>
<dbReference type="OrthoDB" id="50101at2157"/>
<evidence type="ECO:0000256" key="5">
    <source>
        <dbReference type="ARBA" id="ARBA00022723"/>
    </source>
</evidence>
<keyword evidence="14" id="KW-1185">Reference proteome</keyword>
<dbReference type="RefSeq" id="WP_048099996.1">
    <property type="nucleotide sequence ID" value="NZ_JFZT01000047.1"/>
</dbReference>